<evidence type="ECO:0000313" key="2">
    <source>
        <dbReference type="EMBL" id="QJA56783.1"/>
    </source>
</evidence>
<accession>A0A6M3JRI6</accession>
<evidence type="ECO:0000313" key="3">
    <source>
        <dbReference type="EMBL" id="QJA72546.1"/>
    </source>
</evidence>
<evidence type="ECO:0000256" key="1">
    <source>
        <dbReference type="SAM" id="MobiDB-lite"/>
    </source>
</evidence>
<gene>
    <name evidence="3" type="ORF">MM415A02724_0004</name>
    <name evidence="2" type="ORF">MM415B01794_0013</name>
</gene>
<dbReference type="EMBL" id="MT141238">
    <property type="protein sequence ID" value="QJA56783.1"/>
    <property type="molecule type" value="Genomic_DNA"/>
</dbReference>
<feature type="compositionally biased region" description="Basic and acidic residues" evidence="1">
    <location>
        <begin position="60"/>
        <end position="77"/>
    </location>
</feature>
<protein>
    <submittedName>
        <fullName evidence="3">Uncharacterized protein</fullName>
    </submittedName>
</protein>
<sequence>MSQYIRYTGPKRQKQVTWLDARPIWNEANNWTVSLDDDDAAKLVGKCSGIFKLVSEKEAGRRLERQEADSQREGKEMTRRKKKGSDDGDEGDANPQHDDEKPQQLFGKSDGSPFSSKMSAKSQKKRIAKTYKVKVKDLEVVQFADGFWLAIKQDDEDGLDIDGAGEEG</sequence>
<dbReference type="AlphaFoldDB" id="A0A6M3JRI6"/>
<name>A0A6M3JRI6_9ZZZZ</name>
<feature type="region of interest" description="Disordered" evidence="1">
    <location>
        <begin position="60"/>
        <end position="127"/>
    </location>
</feature>
<reference evidence="3" key="1">
    <citation type="submission" date="2020-03" db="EMBL/GenBank/DDBJ databases">
        <title>The deep terrestrial virosphere.</title>
        <authorList>
            <person name="Holmfeldt K."/>
            <person name="Nilsson E."/>
            <person name="Simone D."/>
            <person name="Lopez-Fernandez M."/>
            <person name="Wu X."/>
            <person name="de Brujin I."/>
            <person name="Lundin D."/>
            <person name="Andersson A."/>
            <person name="Bertilsson S."/>
            <person name="Dopson M."/>
        </authorList>
    </citation>
    <scope>NUCLEOTIDE SEQUENCE</scope>
    <source>
        <strain evidence="3">MM415A02724</strain>
        <strain evidence="2">MM415B01794</strain>
    </source>
</reference>
<feature type="compositionally biased region" description="Polar residues" evidence="1">
    <location>
        <begin position="112"/>
        <end position="121"/>
    </location>
</feature>
<proteinExistence type="predicted"/>
<organism evidence="3">
    <name type="scientific">viral metagenome</name>
    <dbReference type="NCBI Taxonomy" id="1070528"/>
    <lineage>
        <taxon>unclassified sequences</taxon>
        <taxon>metagenomes</taxon>
        <taxon>organismal metagenomes</taxon>
    </lineage>
</organism>
<dbReference type="EMBL" id="MT141960">
    <property type="protein sequence ID" value="QJA72546.1"/>
    <property type="molecule type" value="Genomic_DNA"/>
</dbReference>